<proteinExistence type="predicted"/>
<organism evidence="2 3">
    <name type="scientific">Arthrospiribacter ruber</name>
    <dbReference type="NCBI Taxonomy" id="2487934"/>
    <lineage>
        <taxon>Bacteria</taxon>
        <taxon>Pseudomonadati</taxon>
        <taxon>Bacteroidota</taxon>
        <taxon>Cytophagia</taxon>
        <taxon>Cytophagales</taxon>
        <taxon>Cyclobacteriaceae</taxon>
        <taxon>Arthrospiribacter</taxon>
    </lineage>
</organism>
<keyword evidence="1" id="KW-0732">Signal</keyword>
<evidence type="ECO:0000313" key="2">
    <source>
        <dbReference type="EMBL" id="MBW3467428.1"/>
    </source>
</evidence>
<evidence type="ECO:0000256" key="1">
    <source>
        <dbReference type="SAM" id="SignalP"/>
    </source>
</evidence>
<protein>
    <submittedName>
        <fullName evidence="2">Plug domain-containing protein</fullName>
    </submittedName>
</protein>
<feature type="chain" id="PRO_5037236921" evidence="1">
    <location>
        <begin position="23"/>
        <end position="832"/>
    </location>
</feature>
<feature type="signal peptide" evidence="1">
    <location>
        <begin position="1"/>
        <end position="22"/>
    </location>
</feature>
<gene>
    <name evidence="2" type="ORF">EGN73_06325</name>
</gene>
<dbReference type="EMBL" id="RPHB01000003">
    <property type="protein sequence ID" value="MBW3467428.1"/>
    <property type="molecule type" value="Genomic_DNA"/>
</dbReference>
<dbReference type="AlphaFoldDB" id="A0A951IUW3"/>
<evidence type="ECO:0000313" key="3">
    <source>
        <dbReference type="Proteomes" id="UP000727490"/>
    </source>
</evidence>
<comment type="caution">
    <text evidence="2">The sequence shown here is derived from an EMBL/GenBank/DDBJ whole genome shotgun (WGS) entry which is preliminary data.</text>
</comment>
<name>A0A951IUW3_9BACT</name>
<dbReference type="Proteomes" id="UP000727490">
    <property type="component" value="Unassembled WGS sequence"/>
</dbReference>
<reference evidence="2 3" key="1">
    <citation type="journal article" date="2020" name="Syst. Appl. Microbiol.">
        <title>Arthrospiribacter ruber gen. nov., sp. nov., a novel bacterium isolated from Arthrospira cultures.</title>
        <authorList>
            <person name="Waleron M."/>
            <person name="Misztak A."/>
            <person name="Waleron M.M."/>
            <person name="Furmaniak M."/>
            <person name="Mrozik A."/>
            <person name="Waleron K."/>
        </authorList>
    </citation>
    <scope>NUCLEOTIDE SEQUENCE [LARGE SCALE GENOMIC DNA]</scope>
    <source>
        <strain evidence="2 3">DPMB0001</strain>
    </source>
</reference>
<sequence length="832" mass="93918">MKKTLLSLFSLVSVFLSLPASFAQSPPSELQSSLQEFQKQLPYEKVYLHTDKSHYLLNDTIWIKAYGTMEKGGATPEPTASVPLYINLYQNTRTAPIVEEVLRLENGQGVGDIVLPRELSPGNYLLTAHTAYSVEKGLEYLFAKDIWIGDVRDAFVPRVALEGNLEVKFFPEGGDLVEGLLSTVGIKALGDKGLGIPFHGFLVNDARDTVDRFESDMMGMGRLKFLPEKDRKYQAFVKTADTEWKAFPIPPAKESGAVLSVLLEEDKEEFEINIEKQGIDAEQFWLFGVSEGKLIYETELRVEQGKARLVLEKDEFPTGIIQFSLFDNQLLPLAERLVFLHPFAQSTVAFNTQKESFRPKEIVELDLLIQDEFGVPIKGDFSISVSDAGQVIHPKHAENIFSHYKLSSEIKGAIENPYYYFDPENEDAFSSLDNLMLTQGWRRFSWKEVLENGARPEARFESGLSISGNVKIIGGKEVKEPREITMMINSLYFMPEVLQGTTDDEGYFKFENLDYFDSVAVFMQAYTEKTRKAAESKINKANEISLENKVQMPRPEKLITGIDGLRNGELDDTYLVRVGEAQKMMEQFVLGREVELAEVVIQTRRLMEKPDQRAILYGNVAEQSVTVTPEHYMFQNVYQLIRGRFSGVNVVGDVNDYSRPPSVQIRGGTVTGNASGREQMGGAQIWIDGHPVDRVTAMLLNMVDIERVDIIKSLARSTILGGPTVNILTRTGNPNPRLDEDPRLGMGNELLFTKGYMLHRDFYVPDENIEGEPYYTDYRPTVYWNPLLESGLDGKIKVSFPLSEGNKNFEVILEGLSENKEPVFGRYTIQVD</sequence>
<accession>A0A951IUW3</accession>
<keyword evidence="3" id="KW-1185">Reference proteome</keyword>
<dbReference type="RefSeq" id="WP_219287698.1">
    <property type="nucleotide sequence ID" value="NZ_RPHB01000003.1"/>
</dbReference>